<dbReference type="InterPro" id="IPR007353">
    <property type="entry name" value="DUF421"/>
</dbReference>
<keyword evidence="3" id="KW-1003">Cell membrane</keyword>
<dbReference type="InterPro" id="IPR023090">
    <property type="entry name" value="UPF0702_alpha/beta_dom_sf"/>
</dbReference>
<comment type="caution">
    <text evidence="9">The sequence shown here is derived from an EMBL/GenBank/DDBJ whole genome shotgun (WGS) entry which is preliminary data.</text>
</comment>
<comment type="subcellular location">
    <subcellularLocation>
        <location evidence="1">Cell membrane</location>
        <topology evidence="1">Multi-pass membrane protein</topology>
    </subcellularLocation>
</comment>
<organism evidence="9 10">
    <name type="scientific">Mycolicibacterium goodii</name>
    <name type="common">Mycobacterium goodii</name>
    <dbReference type="NCBI Taxonomy" id="134601"/>
    <lineage>
        <taxon>Bacteria</taxon>
        <taxon>Bacillati</taxon>
        <taxon>Actinomycetota</taxon>
        <taxon>Actinomycetes</taxon>
        <taxon>Mycobacteriales</taxon>
        <taxon>Mycobacteriaceae</taxon>
        <taxon>Mycolicibacterium</taxon>
    </lineage>
</organism>
<keyword evidence="5" id="KW-1133">Transmembrane helix</keyword>
<gene>
    <name evidence="9" type="ORF">KL859_27570</name>
</gene>
<evidence type="ECO:0000313" key="10">
    <source>
        <dbReference type="Proteomes" id="UP000696413"/>
    </source>
</evidence>
<feature type="region of interest" description="Disordered" evidence="7">
    <location>
        <begin position="166"/>
        <end position="196"/>
    </location>
</feature>
<dbReference type="Proteomes" id="UP000696413">
    <property type="component" value="Unassembled WGS sequence"/>
</dbReference>
<protein>
    <submittedName>
        <fullName evidence="9">DUF421 domain-containing protein</fullName>
    </submittedName>
</protein>
<dbReference type="Gene3D" id="3.30.240.20">
    <property type="entry name" value="bsu07140 like domains"/>
    <property type="match status" value="1"/>
</dbReference>
<evidence type="ECO:0000256" key="6">
    <source>
        <dbReference type="ARBA" id="ARBA00023136"/>
    </source>
</evidence>
<dbReference type="PANTHER" id="PTHR34582">
    <property type="entry name" value="UPF0702 TRANSMEMBRANE PROTEIN YCAP"/>
    <property type="match status" value="1"/>
</dbReference>
<feature type="domain" description="YetF C-terminal" evidence="8">
    <location>
        <begin position="97"/>
        <end position="160"/>
    </location>
</feature>
<sequence length="196" mass="21380">MNRIAHVLIGDLPTVVDVAMKTSALFFTAVVLFRITERRVLAEFAPFDWIAAVAAGAIVGRAATATDTTWLQATTAMLCLLAAHTVLSRLRLVPALCRFIDPPLMVLINDGEVNRRNLRRCGLTAADLEAVLREHGHPDADGVHLAILEAKGAISVLGDDVTWRPSSLRSVEGDPRAEKSPDASRNRLHHNLDEEH</sequence>
<keyword evidence="4" id="KW-0812">Transmembrane</keyword>
<evidence type="ECO:0000259" key="8">
    <source>
        <dbReference type="Pfam" id="PF04239"/>
    </source>
</evidence>
<keyword evidence="10" id="KW-1185">Reference proteome</keyword>
<dbReference type="Pfam" id="PF04239">
    <property type="entry name" value="DUF421"/>
    <property type="match status" value="1"/>
</dbReference>
<keyword evidence="6" id="KW-0472">Membrane</keyword>
<dbReference type="EMBL" id="JAHBOM010000027">
    <property type="protein sequence ID" value="MBU8826617.1"/>
    <property type="molecule type" value="Genomic_DNA"/>
</dbReference>
<name>A0ABS6HVB0_MYCGD</name>
<evidence type="ECO:0000256" key="4">
    <source>
        <dbReference type="ARBA" id="ARBA00022692"/>
    </source>
</evidence>
<proteinExistence type="inferred from homology"/>
<dbReference type="PANTHER" id="PTHR34582:SF6">
    <property type="entry name" value="UPF0702 TRANSMEMBRANE PROTEIN YCAP"/>
    <property type="match status" value="1"/>
</dbReference>
<comment type="similarity">
    <text evidence="2">Belongs to the UPF0702 family.</text>
</comment>
<evidence type="ECO:0000313" key="9">
    <source>
        <dbReference type="EMBL" id="MBU8826617.1"/>
    </source>
</evidence>
<accession>A0ABS6HVB0</accession>
<dbReference type="RefSeq" id="WP_214395911.1">
    <property type="nucleotide sequence ID" value="NZ_JAHBOL010000031.1"/>
</dbReference>
<evidence type="ECO:0000256" key="7">
    <source>
        <dbReference type="SAM" id="MobiDB-lite"/>
    </source>
</evidence>
<evidence type="ECO:0000256" key="3">
    <source>
        <dbReference type="ARBA" id="ARBA00022475"/>
    </source>
</evidence>
<feature type="compositionally biased region" description="Basic and acidic residues" evidence="7">
    <location>
        <begin position="171"/>
        <end position="196"/>
    </location>
</feature>
<evidence type="ECO:0000256" key="5">
    <source>
        <dbReference type="ARBA" id="ARBA00022989"/>
    </source>
</evidence>
<reference evidence="9 10" key="1">
    <citation type="submission" date="2021-05" db="EMBL/GenBank/DDBJ databases">
        <title>Draft Genome Sequences of Clinical Respiratory Isolates of Mycobacterium goodii Recovered in Ireland.</title>
        <authorList>
            <person name="Flanagan P.R."/>
            <person name="Mok S."/>
            <person name="Roycroft E."/>
            <person name="Rogers T.R."/>
            <person name="Fitzgibbon M."/>
        </authorList>
    </citation>
    <scope>NUCLEOTIDE SEQUENCE [LARGE SCALE GENOMIC DNA]</scope>
    <source>
        <strain evidence="9 10">14IE55</strain>
    </source>
</reference>
<evidence type="ECO:0000256" key="2">
    <source>
        <dbReference type="ARBA" id="ARBA00006448"/>
    </source>
</evidence>
<evidence type="ECO:0000256" key="1">
    <source>
        <dbReference type="ARBA" id="ARBA00004651"/>
    </source>
</evidence>